<comment type="caution">
    <text evidence="4">The sequence shown here is derived from an EMBL/GenBank/DDBJ whole genome shotgun (WGS) entry which is preliminary data.</text>
</comment>
<evidence type="ECO:0000313" key="4">
    <source>
        <dbReference type="EMBL" id="KIQ67006.1"/>
    </source>
</evidence>
<sequence length="325" mass="33930">MRRRDRVVGAVLGSAVGDALGAPFEFGPAGVFGKRFPNTPGMRFPYAASMCGGGGWEPGEATDDTQLAVHLGESLLDAGGLDLPGIFERFRAWAAADPKDIGILTECVLGSGLPWDLAAQIHFQTEGRAAGNGALMRAVTAAVRFAPLGRAATMDAARRITALTHGDGAAWEGTAILHELLRRALDGEDPLAALPSTLAAVRAEHRERWARVLAEDWHPALATESNGAVWPCLGSAVWAVRTTGGFPDALRAVVDLGGDTDTTAAVTGALAGAVYGVDAIPEEWLTPLHVPLPPTERVLREGELTVLAEALDAAGRSAADEAPER</sequence>
<dbReference type="STRING" id="2064.TR51_06325"/>
<dbReference type="PATRIC" id="fig|2064.6.peg.1383"/>
<keyword evidence="2 4" id="KW-0378">Hydrolase</keyword>
<gene>
    <name evidence="4" type="ORF">TR51_06325</name>
</gene>
<dbReference type="Pfam" id="PF03747">
    <property type="entry name" value="ADP_ribosyl_GH"/>
    <property type="match status" value="1"/>
</dbReference>
<dbReference type="Proteomes" id="UP000032066">
    <property type="component" value="Unassembled WGS sequence"/>
</dbReference>
<feature type="binding site" evidence="3">
    <location>
        <position position="259"/>
    </location>
    <ligand>
        <name>Mg(2+)</name>
        <dbReference type="ChEBI" id="CHEBI:18420"/>
        <label>1</label>
    </ligand>
</feature>
<accession>A0A0D0P5W0</accession>
<dbReference type="InterPro" id="IPR050792">
    <property type="entry name" value="ADP-ribosylglycohydrolase"/>
</dbReference>
<dbReference type="Gene3D" id="1.10.4080.10">
    <property type="entry name" value="ADP-ribosylation/Crystallin J1"/>
    <property type="match status" value="1"/>
</dbReference>
<protein>
    <submittedName>
        <fullName evidence="4">Ribosylglycohydrolase</fullName>
    </submittedName>
</protein>
<organism evidence="4 5">
    <name type="scientific">Kitasatospora griseola</name>
    <name type="common">Streptomyces griseolosporeus</name>
    <dbReference type="NCBI Taxonomy" id="2064"/>
    <lineage>
        <taxon>Bacteria</taxon>
        <taxon>Bacillati</taxon>
        <taxon>Actinomycetota</taxon>
        <taxon>Actinomycetes</taxon>
        <taxon>Kitasatosporales</taxon>
        <taxon>Streptomycetaceae</taxon>
        <taxon>Kitasatospora</taxon>
    </lineage>
</organism>
<dbReference type="GO" id="GO:0016787">
    <property type="term" value="F:hydrolase activity"/>
    <property type="evidence" value="ECO:0007669"/>
    <property type="project" value="UniProtKB-KW"/>
</dbReference>
<feature type="binding site" evidence="3">
    <location>
        <position position="262"/>
    </location>
    <ligand>
        <name>Mg(2+)</name>
        <dbReference type="ChEBI" id="CHEBI:18420"/>
        <label>1</label>
    </ligand>
</feature>
<feature type="binding site" evidence="3">
    <location>
        <position position="62"/>
    </location>
    <ligand>
        <name>Mg(2+)</name>
        <dbReference type="ChEBI" id="CHEBI:18420"/>
        <label>1</label>
    </ligand>
</feature>
<dbReference type="InterPro" id="IPR005502">
    <property type="entry name" value="Ribosyl_crysJ1"/>
</dbReference>
<evidence type="ECO:0000256" key="1">
    <source>
        <dbReference type="ARBA" id="ARBA00010702"/>
    </source>
</evidence>
<dbReference type="OrthoDB" id="9798107at2"/>
<keyword evidence="3" id="KW-0479">Metal-binding</keyword>
<feature type="binding site" evidence="3">
    <location>
        <position position="64"/>
    </location>
    <ligand>
        <name>Mg(2+)</name>
        <dbReference type="ChEBI" id="CHEBI:18420"/>
        <label>1</label>
    </ligand>
</feature>
<feature type="binding site" evidence="3">
    <location>
        <position position="261"/>
    </location>
    <ligand>
        <name>Mg(2+)</name>
        <dbReference type="ChEBI" id="CHEBI:18420"/>
        <label>1</label>
    </ligand>
</feature>
<dbReference type="SUPFAM" id="SSF101478">
    <property type="entry name" value="ADP-ribosylglycohydrolase"/>
    <property type="match status" value="1"/>
</dbReference>
<dbReference type="InterPro" id="IPR036705">
    <property type="entry name" value="Ribosyl_crysJ1_sf"/>
</dbReference>
<evidence type="ECO:0000313" key="5">
    <source>
        <dbReference type="Proteomes" id="UP000032066"/>
    </source>
</evidence>
<name>A0A0D0P5W0_KITGR</name>
<dbReference type="PANTHER" id="PTHR16222">
    <property type="entry name" value="ADP-RIBOSYLGLYCOHYDROLASE"/>
    <property type="match status" value="1"/>
</dbReference>
<comment type="cofactor">
    <cofactor evidence="3">
        <name>Mg(2+)</name>
        <dbReference type="ChEBI" id="CHEBI:18420"/>
    </cofactor>
    <text evidence="3">Binds 2 magnesium ions per subunit.</text>
</comment>
<reference evidence="4 5" key="1">
    <citation type="submission" date="2015-02" db="EMBL/GenBank/DDBJ databases">
        <title>Draft genome sequence of Kitasatospora griseola MF730-N6, a bafilomycin, terpentecin and satosporin producer.</title>
        <authorList>
            <person name="Arens J.C."/>
            <person name="Haltli B."/>
            <person name="Kerr R.G."/>
        </authorList>
    </citation>
    <scope>NUCLEOTIDE SEQUENCE [LARGE SCALE GENOMIC DNA]</scope>
    <source>
        <strain evidence="4 5">MF730-N6</strain>
    </source>
</reference>
<keyword evidence="5" id="KW-1185">Reference proteome</keyword>
<dbReference type="PANTHER" id="PTHR16222:SF24">
    <property type="entry name" value="ADP-RIBOSYLHYDROLASE ARH3"/>
    <property type="match status" value="1"/>
</dbReference>
<dbReference type="GO" id="GO:0046872">
    <property type="term" value="F:metal ion binding"/>
    <property type="evidence" value="ECO:0007669"/>
    <property type="project" value="UniProtKB-KW"/>
</dbReference>
<evidence type="ECO:0000256" key="3">
    <source>
        <dbReference type="PIRSR" id="PIRSR605502-1"/>
    </source>
</evidence>
<dbReference type="RefSeq" id="WP_043908699.1">
    <property type="nucleotide sequence ID" value="NZ_JXZB01000001.1"/>
</dbReference>
<proteinExistence type="inferred from homology"/>
<feature type="binding site" evidence="3">
    <location>
        <position position="63"/>
    </location>
    <ligand>
        <name>Mg(2+)</name>
        <dbReference type="ChEBI" id="CHEBI:18420"/>
        <label>1</label>
    </ligand>
</feature>
<keyword evidence="3" id="KW-0460">Magnesium</keyword>
<dbReference type="EMBL" id="JXZB01000001">
    <property type="protein sequence ID" value="KIQ67006.1"/>
    <property type="molecule type" value="Genomic_DNA"/>
</dbReference>
<comment type="similarity">
    <text evidence="1">Belongs to the ADP-ribosylglycohydrolase family.</text>
</comment>
<evidence type="ECO:0000256" key="2">
    <source>
        <dbReference type="ARBA" id="ARBA00022801"/>
    </source>
</evidence>
<dbReference type="AlphaFoldDB" id="A0A0D0P5W0"/>